<dbReference type="AlphaFoldDB" id="A0A8J3IPY4"/>
<comment type="caution">
    <text evidence="1">The sequence shown here is derived from an EMBL/GenBank/DDBJ whole genome shotgun (WGS) entry which is preliminary data.</text>
</comment>
<name>A0A8J3IPY4_9CHLR</name>
<sequence>MEENKRIIFYSWQSDLDGKTTRSCIEEALRRAIKALKKDDTLDVEPVIERDTKGVPGSPDIAKTILEKINRAHIFVGDVTIVNQGEKRLTPNPNVVYELAYARRALGSERIIMVMNTAYGAQPDLPFDLRQHRAIGYLLPKDAVEVEGRSRADIRRDLENRLKAALLDILKLDEPLPIAVVSFAEKAMNAIREGHPDMPARVRDYMADLVARIPLIPPTNKQDILDEQLVQAIDASTTLAVEFAHVITVIAERNVVEAAQTVYEGFADILNLYTFPPEQHSRGDTFTRDLAKFLGYELFIMFVALLIQNKRWELLATLLDEDLYARTSNYAQPAFVPFTALCQPVALLYQRNERLSWHKLSLQGNILYDRHVAGELATCVPVEQFIEADYFLFLRDLLKPETKPKQMNWRAWTTLPMGKPASYLYKAVRGDFAEQLARSLGVPDVPTLRSRLTERQNTLTIMWTSGSNVIWFDPLERFDIDSIGSR</sequence>
<evidence type="ECO:0008006" key="3">
    <source>
        <dbReference type="Google" id="ProtNLM"/>
    </source>
</evidence>
<accession>A0A8J3IPY4</accession>
<evidence type="ECO:0000313" key="1">
    <source>
        <dbReference type="EMBL" id="GHO94827.1"/>
    </source>
</evidence>
<dbReference type="Proteomes" id="UP000597444">
    <property type="component" value="Unassembled WGS sequence"/>
</dbReference>
<keyword evidence="2" id="KW-1185">Reference proteome</keyword>
<dbReference type="EMBL" id="BNJK01000001">
    <property type="protein sequence ID" value="GHO94827.1"/>
    <property type="molecule type" value="Genomic_DNA"/>
</dbReference>
<gene>
    <name evidence="1" type="ORF">KSF_048750</name>
</gene>
<reference evidence="1" key="1">
    <citation type="submission" date="2020-10" db="EMBL/GenBank/DDBJ databases">
        <title>Taxonomic study of unclassified bacteria belonging to the class Ktedonobacteria.</title>
        <authorList>
            <person name="Yabe S."/>
            <person name="Wang C.M."/>
            <person name="Zheng Y."/>
            <person name="Sakai Y."/>
            <person name="Cavaletti L."/>
            <person name="Monciardini P."/>
            <person name="Donadio S."/>
        </authorList>
    </citation>
    <scope>NUCLEOTIDE SEQUENCE</scope>
    <source>
        <strain evidence="1">ID150040</strain>
    </source>
</reference>
<organism evidence="1 2">
    <name type="scientific">Reticulibacter mediterranei</name>
    <dbReference type="NCBI Taxonomy" id="2778369"/>
    <lineage>
        <taxon>Bacteria</taxon>
        <taxon>Bacillati</taxon>
        <taxon>Chloroflexota</taxon>
        <taxon>Ktedonobacteria</taxon>
        <taxon>Ktedonobacterales</taxon>
        <taxon>Reticulibacteraceae</taxon>
        <taxon>Reticulibacter</taxon>
    </lineage>
</organism>
<proteinExistence type="predicted"/>
<evidence type="ECO:0000313" key="2">
    <source>
        <dbReference type="Proteomes" id="UP000597444"/>
    </source>
</evidence>
<dbReference type="RefSeq" id="WP_220205539.1">
    <property type="nucleotide sequence ID" value="NZ_BNJK01000001.1"/>
</dbReference>
<protein>
    <recommendedName>
        <fullName evidence="3">CD-NTase-associated protein 12/Pycsar effector protein TIR domain-containing protein</fullName>
    </recommendedName>
</protein>